<evidence type="ECO:0000259" key="1">
    <source>
        <dbReference type="Pfam" id="PF07508"/>
    </source>
</evidence>
<evidence type="ECO:0000313" key="3">
    <source>
        <dbReference type="Proteomes" id="UP000247727"/>
    </source>
</evidence>
<dbReference type="GO" id="GO:0003677">
    <property type="term" value="F:DNA binding"/>
    <property type="evidence" value="ECO:0007669"/>
    <property type="project" value="InterPro"/>
</dbReference>
<sequence>MPSPLRIIGFYWTLPVPWLGFTRLPKGIADAAAASRAIRYQRERVHRWAKDEGGQVVAEDAFMETRADRGTSAILPEVERLLAKAEAMEATLAVVNFAESFHWRPHASLWGRLQTEPRVMALDPVPVLIDGQIFDPVSHFRAWEQATETHTALKPKARAEIAARIRAMREAGTSFAEIARALNAEGVTTPGGKPWRADNLRKLLAQP</sequence>
<gene>
    <name evidence="2" type="ORF">C8J30_12216</name>
</gene>
<reference evidence="2 3" key="1">
    <citation type="submission" date="2018-06" db="EMBL/GenBank/DDBJ databases">
        <title>Genomic Encyclopedia of Type Strains, Phase III (KMG-III): the genomes of soil and plant-associated and newly described type strains.</title>
        <authorList>
            <person name="Whitman W."/>
        </authorList>
    </citation>
    <scope>NUCLEOTIDE SEQUENCE [LARGE SCALE GENOMIC DNA]</scope>
    <source>
        <strain evidence="2 3">JA737</strain>
    </source>
</reference>
<dbReference type="OrthoDB" id="7990239at2"/>
<keyword evidence="3" id="KW-1185">Reference proteome</keyword>
<comment type="caution">
    <text evidence="2">The sequence shown here is derived from an EMBL/GenBank/DDBJ whole genome shotgun (WGS) entry which is preliminary data.</text>
</comment>
<dbReference type="InterPro" id="IPR011109">
    <property type="entry name" value="DNA_bind_recombinase_dom"/>
</dbReference>
<dbReference type="Pfam" id="PF07508">
    <property type="entry name" value="Recombinase"/>
    <property type="match status" value="1"/>
</dbReference>
<dbReference type="Proteomes" id="UP000247727">
    <property type="component" value="Unassembled WGS sequence"/>
</dbReference>
<feature type="domain" description="Recombinase" evidence="1">
    <location>
        <begin position="158"/>
        <end position="207"/>
    </location>
</feature>
<evidence type="ECO:0000313" key="2">
    <source>
        <dbReference type="EMBL" id="PYF06933.1"/>
    </source>
</evidence>
<organism evidence="2 3">
    <name type="scientific">Rhodobacter viridis</name>
    <dbReference type="NCBI Taxonomy" id="1054202"/>
    <lineage>
        <taxon>Bacteria</taxon>
        <taxon>Pseudomonadati</taxon>
        <taxon>Pseudomonadota</taxon>
        <taxon>Alphaproteobacteria</taxon>
        <taxon>Rhodobacterales</taxon>
        <taxon>Rhodobacter group</taxon>
        <taxon>Rhodobacter</taxon>
    </lineage>
</organism>
<dbReference type="GO" id="GO:0000150">
    <property type="term" value="F:DNA strand exchange activity"/>
    <property type="evidence" value="ECO:0007669"/>
    <property type="project" value="InterPro"/>
</dbReference>
<name>A0A318TRH4_9RHOB</name>
<dbReference type="RefSeq" id="WP_110807144.1">
    <property type="nucleotide sequence ID" value="NZ_QJTK01000022.1"/>
</dbReference>
<accession>A0A318TRH4</accession>
<dbReference type="EMBL" id="QJTK01000022">
    <property type="protein sequence ID" value="PYF06933.1"/>
    <property type="molecule type" value="Genomic_DNA"/>
</dbReference>
<protein>
    <submittedName>
        <fullName evidence="2">Recombinase</fullName>
    </submittedName>
</protein>
<dbReference type="AlphaFoldDB" id="A0A318TRH4"/>
<proteinExistence type="predicted"/>